<accession>A6GK67</accession>
<dbReference type="Proteomes" id="UP000005801">
    <property type="component" value="Unassembled WGS sequence"/>
</dbReference>
<gene>
    <name evidence="2" type="ORF">PPSIR1_08327</name>
</gene>
<dbReference type="InterPro" id="IPR016024">
    <property type="entry name" value="ARM-type_fold"/>
</dbReference>
<reference evidence="2 3" key="1">
    <citation type="submission" date="2007-06" db="EMBL/GenBank/DDBJ databases">
        <authorList>
            <person name="Shimkets L."/>
            <person name="Ferriera S."/>
            <person name="Johnson J."/>
            <person name="Kravitz S."/>
            <person name="Beeson K."/>
            <person name="Sutton G."/>
            <person name="Rogers Y.-H."/>
            <person name="Friedman R."/>
            <person name="Frazier M."/>
            <person name="Venter J.C."/>
        </authorList>
    </citation>
    <scope>NUCLEOTIDE SEQUENCE [LARGE SCALE GENOMIC DNA]</scope>
    <source>
        <strain evidence="2 3">SIR-1</strain>
    </source>
</reference>
<feature type="region of interest" description="Disordered" evidence="1">
    <location>
        <begin position="1119"/>
        <end position="1138"/>
    </location>
</feature>
<organism evidence="2 3">
    <name type="scientific">Plesiocystis pacifica SIR-1</name>
    <dbReference type="NCBI Taxonomy" id="391625"/>
    <lineage>
        <taxon>Bacteria</taxon>
        <taxon>Pseudomonadati</taxon>
        <taxon>Myxococcota</taxon>
        <taxon>Polyangia</taxon>
        <taxon>Nannocystales</taxon>
        <taxon>Nannocystaceae</taxon>
        <taxon>Plesiocystis</taxon>
    </lineage>
</organism>
<protein>
    <recommendedName>
        <fullName evidence="4">HEAT repeat protein</fullName>
    </recommendedName>
</protein>
<keyword evidence="3" id="KW-1185">Reference proteome</keyword>
<feature type="compositionally biased region" description="Pro residues" evidence="1">
    <location>
        <begin position="1119"/>
        <end position="1128"/>
    </location>
</feature>
<evidence type="ECO:0000313" key="3">
    <source>
        <dbReference type="Proteomes" id="UP000005801"/>
    </source>
</evidence>
<proteinExistence type="predicted"/>
<evidence type="ECO:0000256" key="1">
    <source>
        <dbReference type="SAM" id="MobiDB-lite"/>
    </source>
</evidence>
<feature type="non-terminal residue" evidence="2">
    <location>
        <position position="1309"/>
    </location>
</feature>
<evidence type="ECO:0000313" key="2">
    <source>
        <dbReference type="EMBL" id="EDM73728.1"/>
    </source>
</evidence>
<dbReference type="RefSeq" id="WP_006977103.1">
    <property type="nucleotide sequence ID" value="NZ_ABCS01000184.1"/>
</dbReference>
<feature type="region of interest" description="Disordered" evidence="1">
    <location>
        <begin position="948"/>
        <end position="967"/>
    </location>
</feature>
<feature type="compositionally biased region" description="Basic and acidic residues" evidence="1">
    <location>
        <begin position="948"/>
        <end position="962"/>
    </location>
</feature>
<dbReference type="EMBL" id="ABCS01000184">
    <property type="protein sequence ID" value="EDM73728.1"/>
    <property type="molecule type" value="Genomic_DNA"/>
</dbReference>
<dbReference type="InterPro" id="IPR011989">
    <property type="entry name" value="ARM-like"/>
</dbReference>
<dbReference type="STRING" id="391625.PPSIR1_08327"/>
<name>A6GK67_9BACT</name>
<dbReference type="eggNOG" id="ENOG502ZAQ0">
    <property type="taxonomic scope" value="Bacteria"/>
</dbReference>
<sequence length="1309" mass="142433">MAPSSSPSTAPEWARAHRATVDLLHAIGDVATEQGRLARARPRDSARVAIELRESRRRLQSWDAPERLDALGAAMPRRVADLAPELCRELAQFAFALLDRDPARRPLPEDLDALPPSSRRDWLRVAIAGAIDPEARARWIEPIPELELLRALEGEPCLAPHLLEPAILLEHLAGASDPRLRSIALDWLPAAVHDLALSTGEGLRLLEPLCADPDIRLRRRAHGLVTSLTFAVRDAAGEATFEAILRAGLEQLEDEPIRETCVRAAVGGDGHHAVLLLEIALEESFPAPVRASAFAGLGEVPGLGAVLSGAARPRPHESEAEPALDLLALVVELGAEQPLDFGACARRHVLAAHRHGSFLRAAQIPALLSAFDHHAQWSAEELVRVSYIARKALIAALGQLPADDPRWRRRAAILAASSGTSAHQLLARLLREVSRPELARAFVEAAGRSPEFDDEQALLAWLPAIPAALIPVLKVKGGPASAEALLELALSSGPPKTPRGPDTPLSPAPLEPVFPALLDALWALHDDRDALLERLCGELGPHVGGLFDERWRSARDDRAAAVLVAAPWATSRVDEEGKPRDCIEAEQALRVLCESGRRRFLPAIRTRYREVFRAHVLAALAGDFAAKRQRMPALEQQLYRYGRHLLADGRPVRRWIEDSPDTGRELVLALTLDWLEEQPQPDVPTRVALFETLARQQPTGHSLRRLIPHWRDPNPKIQRAAIEAIVAGGEEARDLELTLGRLCSAEDPRVLRQALAAVASLGATWAEDRVLAALERPEMGVKQEAAAALSTLASARSLPALIGWLARHDNASLRVKLSAALDTAAGPACTRHLVDAHALAPDERSRELLREALGGRLSVRALVRLARSARPADLALVEAALDGTLSLREGSSRRALSAALHRVRLRAASPADEAVPGRDGPLSQIELDGFCPERAAALLAEFHRAQHPRDLEASRESDDARPRPPLPRSAVVEAMRWDFPSWLRWLEAAPDTTREDNLSLLLEAAPRPLHDVHRERLLSTLERSAAVEKDAALARPVFDFVERVADTPELRARGRALIRATCPAATVPGLRRLRLLRALGAVLERADLDAALAACRLGPELGSTSVALLIDALALPPLVAEPPTPGPTDSPGARPKERARFGPTQAQALAAARDAVHRWHREGPERAAQTLDALLEAHPLGVPALAPWTSPAIEAARPPARGRARFEALCAQAFDPASTELDRSQRARAARALLAWPEVATFEDCWSRLLALYLRGELLTPPQPSDAKALARALSWAPWPWPEDEATRARVRALVPACDTLTLRRELPR</sequence>
<dbReference type="SUPFAM" id="SSF48371">
    <property type="entry name" value="ARM repeat"/>
    <property type="match status" value="1"/>
</dbReference>
<dbReference type="Gene3D" id="1.25.10.10">
    <property type="entry name" value="Leucine-rich Repeat Variant"/>
    <property type="match status" value="1"/>
</dbReference>
<comment type="caution">
    <text evidence="2">The sequence shown here is derived from an EMBL/GenBank/DDBJ whole genome shotgun (WGS) entry which is preliminary data.</text>
</comment>
<evidence type="ECO:0008006" key="4">
    <source>
        <dbReference type="Google" id="ProtNLM"/>
    </source>
</evidence>